<dbReference type="RefSeq" id="WP_265375752.1">
    <property type="nucleotide sequence ID" value="NZ_JAMQPV010000001.1"/>
</dbReference>
<evidence type="ECO:0000313" key="1">
    <source>
        <dbReference type="EMBL" id="MCW7462969.1"/>
    </source>
</evidence>
<name>A0ABT3LZ16_9LEPT</name>
<accession>A0ABT3LZ16</accession>
<dbReference type="NCBIfam" id="TIGR04331">
    <property type="entry name" value="o_ant_LIC12162"/>
    <property type="match status" value="1"/>
</dbReference>
<dbReference type="Proteomes" id="UP001209737">
    <property type="component" value="Unassembled WGS sequence"/>
</dbReference>
<protein>
    <submittedName>
        <fullName evidence="1">LIC12162 family protein</fullName>
    </submittedName>
</protein>
<keyword evidence="2" id="KW-1185">Reference proteome</keyword>
<dbReference type="EMBL" id="JAMQPV010000001">
    <property type="protein sequence ID" value="MCW7462969.1"/>
    <property type="molecule type" value="Genomic_DNA"/>
</dbReference>
<sequence length="590" mass="70242">MKSLFLVTTALEETWPENSPILFLGEWCKIYSRKNKWQNLETEVLPNHWDDRNKLYHDYLYLKEFHERLLSDLAVKLNEIHGVNHSKRYWRILIGPWLGYFSQMLFDRWVTIHQALDRYNLSETIIIKQPEEDMIPNGMVEFPHFFLSDEWNHYLYATILEKTNRLKLRYITVSDRFTEKFRISTKNSQKRNKKQFLLSIYNKIAGFCSFQTDAFFISSYLPLRKEIQLNFRFRQIPQIRRLVPVESSETDVHKRDWYLSGESKSEFESFVRSMIPRQIPKSYLEGYAKLVDKANSLPWPSSPKIIWTSNAHNADDVFKAWAADKTEKGCPLVIGQHGGHYGSGKWTFVEDHEVEISDRYLSWGWNDPKRSKVYPLGQIKGKRPLGIDHSAQKRTLLVSAILPRYSYHMYSSVVAGQWLSYQQDLFHFVSELPKFIQDTLIIRLHSEDYKWNQRLRWQEKFPNIELDEGFVSMDHLISQSRLYISTYNATTFLESFTMNIPTIVFWNPEHWELRESAVPYFEELKRVGIFHDTPKSAALHAEKIWDHLDVWWNSEIVQLVRERFCRRYSHLTEDILDRLEIALKEVVASV</sequence>
<organism evidence="1 2">
    <name type="scientific">Leptospira limi</name>
    <dbReference type="NCBI Taxonomy" id="2950023"/>
    <lineage>
        <taxon>Bacteria</taxon>
        <taxon>Pseudomonadati</taxon>
        <taxon>Spirochaetota</taxon>
        <taxon>Spirochaetia</taxon>
        <taxon>Leptospirales</taxon>
        <taxon>Leptospiraceae</taxon>
        <taxon>Leptospira</taxon>
    </lineage>
</organism>
<evidence type="ECO:0000313" key="2">
    <source>
        <dbReference type="Proteomes" id="UP001209737"/>
    </source>
</evidence>
<gene>
    <name evidence="1" type="ORF">ND812_12795</name>
</gene>
<proteinExistence type="predicted"/>
<comment type="caution">
    <text evidence="1">The sequence shown here is derived from an EMBL/GenBank/DDBJ whole genome shotgun (WGS) entry which is preliminary data.</text>
</comment>
<reference evidence="1 2" key="1">
    <citation type="submission" date="2022-06" db="EMBL/GenBank/DDBJ databases">
        <title>Leptospira isolates from biofilms formed at urban environments.</title>
        <authorList>
            <person name="Ribeiro P.S."/>
            <person name="Sousa T."/>
            <person name="Carvalho N."/>
            <person name="Aburjaile F."/>
            <person name="Neves F."/>
            <person name="Oliveira D."/>
            <person name="Blanco L."/>
            <person name="Lima J."/>
            <person name="Costa F."/>
            <person name="Brenig B."/>
            <person name="Soares S."/>
            <person name="Ramos R."/>
            <person name="Goes-Neto A."/>
            <person name="Matiuzzi M."/>
            <person name="Azevedo V."/>
            <person name="Ristow P."/>
        </authorList>
    </citation>
    <scope>NUCLEOTIDE SEQUENCE [LARGE SCALE GENOMIC DNA]</scope>
    <source>
        <strain evidence="1 2">VSF25</strain>
    </source>
</reference>
<dbReference type="InterPro" id="IPR027603">
    <property type="entry name" value="LIC12162"/>
</dbReference>